<keyword evidence="2" id="KW-0732">Signal</keyword>
<feature type="region of interest" description="Disordered" evidence="1">
    <location>
        <begin position="41"/>
        <end position="124"/>
    </location>
</feature>
<evidence type="ECO:0000256" key="1">
    <source>
        <dbReference type="SAM" id="MobiDB-lite"/>
    </source>
</evidence>
<dbReference type="InParanoid" id="Q4N419"/>
<feature type="compositionally biased region" description="Polar residues" evidence="1">
    <location>
        <begin position="91"/>
        <end position="107"/>
    </location>
</feature>
<comment type="caution">
    <text evidence="3">The sequence shown here is derived from an EMBL/GenBank/DDBJ whole genome shotgun (WGS) entry which is preliminary data.</text>
</comment>
<keyword evidence="4" id="KW-1185">Reference proteome</keyword>
<name>Q4N419_THEPA</name>
<dbReference type="Proteomes" id="UP000001949">
    <property type="component" value="Unassembled WGS sequence"/>
</dbReference>
<evidence type="ECO:0000256" key="2">
    <source>
        <dbReference type="SAM" id="SignalP"/>
    </source>
</evidence>
<sequence>MRRLSVSKWVLLCLIFTLVCGAQTGIESKVSSDNEDQLLYQSDSNLESNTENSTEGDVLNSDDATGSNSQDTQKSEDSEKQPEDTVERSEQQSQDLGSTVTTFKPTPSDSDDDESEFFDALDDPKTSFPQPTIFKTVHLDLDVSRDTYDFYYTKDVPWSTYTPKLGRVFDKVEISVPYVSPMLIWEPKLPSECSTKVKVFSTDSMMLFIDISILGGGRKVFGRRPMGTWRDITFPPDLKLYTLDKDGKEVELDPSNYTLKLDIGYKSEYTFDFKSDANCTEIRFKNDIVWKYNYTYCISGGLYKISTLHPTSIKYTIRLFLGEFNLTYSETHRFKVFFSDGSYSDFFIGDKHWDQVNDQS</sequence>
<evidence type="ECO:0000313" key="3">
    <source>
        <dbReference type="EMBL" id="EAN33104.1"/>
    </source>
</evidence>
<feature type="chain" id="PRO_5004241076" evidence="2">
    <location>
        <begin position="22"/>
        <end position="360"/>
    </location>
</feature>
<dbReference type="RefSeq" id="XP_765387.1">
    <property type="nucleotide sequence ID" value="XM_760294.1"/>
</dbReference>
<dbReference type="EMBL" id="AAGK01000002">
    <property type="protein sequence ID" value="EAN33104.1"/>
    <property type="molecule type" value="Genomic_DNA"/>
</dbReference>
<protein>
    <submittedName>
        <fullName evidence="3">Uncharacterized protein</fullName>
    </submittedName>
</protein>
<feature type="compositionally biased region" description="Polar residues" evidence="1">
    <location>
        <begin position="62"/>
        <end position="72"/>
    </location>
</feature>
<organism evidence="3 4">
    <name type="scientific">Theileria parva</name>
    <name type="common">East coast fever infection agent</name>
    <dbReference type="NCBI Taxonomy" id="5875"/>
    <lineage>
        <taxon>Eukaryota</taxon>
        <taxon>Sar</taxon>
        <taxon>Alveolata</taxon>
        <taxon>Apicomplexa</taxon>
        <taxon>Aconoidasida</taxon>
        <taxon>Piroplasmida</taxon>
        <taxon>Theileriidae</taxon>
        <taxon>Theileria</taxon>
    </lineage>
</organism>
<reference evidence="3 4" key="1">
    <citation type="journal article" date="2005" name="Science">
        <title>Genome sequence of Theileria parva, a bovine pathogen that transforms lymphocytes.</title>
        <authorList>
            <person name="Gardner M.J."/>
            <person name="Bishop R."/>
            <person name="Shah T."/>
            <person name="de Villiers E.P."/>
            <person name="Carlton J.M."/>
            <person name="Hall N."/>
            <person name="Ren Q."/>
            <person name="Paulsen I.T."/>
            <person name="Pain A."/>
            <person name="Berriman M."/>
            <person name="Wilson R.J.M."/>
            <person name="Sato S."/>
            <person name="Ralph S.A."/>
            <person name="Mann D.J."/>
            <person name="Xiong Z."/>
            <person name="Shallom S.J."/>
            <person name="Weidman J."/>
            <person name="Jiang L."/>
            <person name="Lynn J."/>
            <person name="Weaver B."/>
            <person name="Shoaibi A."/>
            <person name="Domingo A.R."/>
            <person name="Wasawo D."/>
            <person name="Crabtree J."/>
            <person name="Wortman J.R."/>
            <person name="Haas B."/>
            <person name="Angiuoli S.V."/>
            <person name="Creasy T.H."/>
            <person name="Lu C."/>
            <person name="Suh B."/>
            <person name="Silva J.C."/>
            <person name="Utterback T.R."/>
            <person name="Feldblyum T.V."/>
            <person name="Pertea M."/>
            <person name="Allen J."/>
            <person name="Nierman W.C."/>
            <person name="Taracha E.L.N."/>
            <person name="Salzberg S.L."/>
            <person name="White O.R."/>
            <person name="Fitzhugh H.A."/>
            <person name="Morzaria S."/>
            <person name="Venter J.C."/>
            <person name="Fraser C.M."/>
            <person name="Nene V."/>
        </authorList>
    </citation>
    <scope>NUCLEOTIDE SEQUENCE [LARGE SCALE GENOMIC DNA]</scope>
    <source>
        <strain evidence="3 4">Muguga</strain>
    </source>
</reference>
<dbReference type="InterPro" id="IPR007480">
    <property type="entry name" value="DUF529"/>
</dbReference>
<dbReference type="AlphaFoldDB" id="Q4N419"/>
<dbReference type="Pfam" id="PF04385">
    <property type="entry name" value="FAINT"/>
    <property type="match status" value="1"/>
</dbReference>
<feature type="signal peptide" evidence="2">
    <location>
        <begin position="1"/>
        <end position="21"/>
    </location>
</feature>
<feature type="compositionally biased region" description="Polar residues" evidence="1">
    <location>
        <begin position="41"/>
        <end position="55"/>
    </location>
</feature>
<dbReference type="GeneID" id="3501443"/>
<accession>Q4N419</accession>
<dbReference type="KEGG" id="tpv:TP02_0819"/>
<feature type="compositionally biased region" description="Basic and acidic residues" evidence="1">
    <location>
        <begin position="73"/>
        <end position="90"/>
    </location>
</feature>
<gene>
    <name evidence="3" type="ordered locus">TP02_0819</name>
</gene>
<dbReference type="VEuPathDB" id="PiroplasmaDB:TpMuguga_02g00819"/>
<proteinExistence type="predicted"/>
<evidence type="ECO:0000313" key="4">
    <source>
        <dbReference type="Proteomes" id="UP000001949"/>
    </source>
</evidence>
<feature type="compositionally biased region" description="Acidic residues" evidence="1">
    <location>
        <begin position="109"/>
        <end position="121"/>
    </location>
</feature>